<evidence type="ECO:0000313" key="3">
    <source>
        <dbReference type="Proteomes" id="UP001165378"/>
    </source>
</evidence>
<comment type="caution">
    <text evidence="2">The sequence shown here is derived from an EMBL/GenBank/DDBJ whole genome shotgun (WGS) entry which is preliminary data.</text>
</comment>
<reference evidence="2" key="1">
    <citation type="submission" date="2022-01" db="EMBL/GenBank/DDBJ databases">
        <title>Genome-Based Taxonomic Classification of the Phylum Actinobacteria.</title>
        <authorList>
            <person name="Gao Y."/>
        </authorList>
    </citation>
    <scope>NUCLEOTIDE SEQUENCE</scope>
    <source>
        <strain evidence="2">KLBMP 8922</strain>
    </source>
</reference>
<dbReference type="AlphaFoldDB" id="A0AA41U530"/>
<accession>A0AA41U530</accession>
<protein>
    <submittedName>
        <fullName evidence="2">Alpha/beta hydrolase</fullName>
    </submittedName>
</protein>
<gene>
    <name evidence="2" type="ORF">LZ495_20460</name>
</gene>
<dbReference type="Pfam" id="PF12697">
    <property type="entry name" value="Abhydrolase_6"/>
    <property type="match status" value="1"/>
</dbReference>
<dbReference type="Proteomes" id="UP001165378">
    <property type="component" value="Unassembled WGS sequence"/>
</dbReference>
<name>A0AA41U530_9ACTN</name>
<evidence type="ECO:0000259" key="1">
    <source>
        <dbReference type="Pfam" id="PF12697"/>
    </source>
</evidence>
<proteinExistence type="predicted"/>
<dbReference type="RefSeq" id="WP_235053939.1">
    <property type="nucleotide sequence ID" value="NZ_JAKFHA010000012.1"/>
</dbReference>
<organism evidence="2 3">
    <name type="scientific">Yinghuangia soli</name>
    <dbReference type="NCBI Taxonomy" id="2908204"/>
    <lineage>
        <taxon>Bacteria</taxon>
        <taxon>Bacillati</taxon>
        <taxon>Actinomycetota</taxon>
        <taxon>Actinomycetes</taxon>
        <taxon>Kitasatosporales</taxon>
        <taxon>Streptomycetaceae</taxon>
        <taxon>Yinghuangia</taxon>
    </lineage>
</organism>
<evidence type="ECO:0000313" key="2">
    <source>
        <dbReference type="EMBL" id="MCF2529574.1"/>
    </source>
</evidence>
<dbReference type="SUPFAM" id="SSF53474">
    <property type="entry name" value="alpha/beta-Hydrolases"/>
    <property type="match status" value="1"/>
</dbReference>
<dbReference type="Gene3D" id="3.40.50.1820">
    <property type="entry name" value="alpha/beta hydrolase"/>
    <property type="match status" value="1"/>
</dbReference>
<keyword evidence="3" id="KW-1185">Reference proteome</keyword>
<dbReference type="PANTHER" id="PTHR43194:SF2">
    <property type="entry name" value="PEROXISOMAL MEMBRANE PROTEIN LPX1"/>
    <property type="match status" value="1"/>
</dbReference>
<dbReference type="InterPro" id="IPR050228">
    <property type="entry name" value="Carboxylesterase_BioH"/>
</dbReference>
<dbReference type="PANTHER" id="PTHR43194">
    <property type="entry name" value="HYDROLASE ALPHA/BETA FOLD FAMILY"/>
    <property type="match status" value="1"/>
</dbReference>
<sequence length="287" mass="30429">MKLPASGEGDVSPAVHHLVKGSAGGVTALFAHATGFHGRVWEPTARRLPGIDGHALDLRGHGDTVMPEGYDYPWAAFGDDILAAVDGLGRSGAGTGSGPVVGIGHSCGGAALVLAEAARPGTFAGLWLFEPAAFPPPAPGEVQHNPLVEPTKRRRPAFPDRSEALRNYTSKSPMDAFDPEVLAAYVEHGFTDEGDHVRLKCRPLDESQVYVSSLVANVYDAMAEVRCPVLLVQGAETPSGRFGKLTSQFPDARLEAHPDLSHFGPLTHPERIAASIRVWLEGLGTRI</sequence>
<dbReference type="GO" id="GO:0016787">
    <property type="term" value="F:hydrolase activity"/>
    <property type="evidence" value="ECO:0007669"/>
    <property type="project" value="UniProtKB-KW"/>
</dbReference>
<dbReference type="EMBL" id="JAKFHA010000012">
    <property type="protein sequence ID" value="MCF2529574.1"/>
    <property type="molecule type" value="Genomic_DNA"/>
</dbReference>
<feature type="domain" description="AB hydrolase-1" evidence="1">
    <location>
        <begin position="29"/>
        <end position="274"/>
    </location>
</feature>
<dbReference type="InterPro" id="IPR000073">
    <property type="entry name" value="AB_hydrolase_1"/>
</dbReference>
<dbReference type="InterPro" id="IPR029058">
    <property type="entry name" value="AB_hydrolase_fold"/>
</dbReference>
<keyword evidence="2" id="KW-0378">Hydrolase</keyword>